<dbReference type="PANTHER" id="PTHR34075">
    <property type="entry name" value="BLR3430 PROTEIN"/>
    <property type="match status" value="1"/>
</dbReference>
<reference evidence="3 4" key="1">
    <citation type="submission" date="2023-01" db="EMBL/GenBank/DDBJ databases">
        <title>Cultivation and genomic characterization of new, ubiquitous marine nitrite-oxidizing bacteria from the Nitrospirales.</title>
        <authorList>
            <person name="Mueller A.J."/>
            <person name="Daebeler A."/>
            <person name="Herbold C.W."/>
            <person name="Kirkegaard R.H."/>
            <person name="Daims H."/>
        </authorList>
    </citation>
    <scope>NUCLEOTIDE SEQUENCE [LARGE SCALE GENOMIC DNA]</scope>
    <source>
        <strain evidence="3 4">VA</strain>
    </source>
</reference>
<gene>
    <name evidence="3" type="ORF">PP769_13790</name>
</gene>
<protein>
    <submittedName>
        <fullName evidence="3">Zn-ribbon domain-containing OB-fold protein</fullName>
    </submittedName>
</protein>
<keyword evidence="4" id="KW-1185">Reference proteome</keyword>
<dbReference type="KEGG" id="nall:PP769_13790"/>
<dbReference type="PANTHER" id="PTHR34075:SF5">
    <property type="entry name" value="BLR3430 PROTEIN"/>
    <property type="match status" value="1"/>
</dbReference>
<dbReference type="Proteomes" id="UP001302719">
    <property type="component" value="Chromosome"/>
</dbReference>
<dbReference type="RefSeq" id="WP_312641074.1">
    <property type="nucleotide sequence ID" value="NZ_CP116967.1"/>
</dbReference>
<name>A0AA96GG11_9BACT</name>
<organism evidence="3 4">
    <name type="scientific">Candidatus Nitrospira allomarina</name>
    <dbReference type="NCBI Taxonomy" id="3020900"/>
    <lineage>
        <taxon>Bacteria</taxon>
        <taxon>Pseudomonadati</taxon>
        <taxon>Nitrospirota</taxon>
        <taxon>Nitrospiria</taxon>
        <taxon>Nitrospirales</taxon>
        <taxon>Nitrospiraceae</taxon>
        <taxon>Nitrospira</taxon>
    </lineage>
</organism>
<evidence type="ECO:0000313" key="3">
    <source>
        <dbReference type="EMBL" id="WNM57041.1"/>
    </source>
</evidence>
<dbReference type="Gene3D" id="6.10.30.10">
    <property type="match status" value="1"/>
</dbReference>
<sequence>MKHSETTGKPMEKRQETNLPEGAPLIIQDHYEIDYRHSYAQDSPFFVGLSQGRLLGSRCTGCQYMYATPRAHCMECGAPTTWEALPPTGRVHTFTVCYYGGESFLKETPFLLVLVEFDQVNTLFLSRLKGVPPEEIHIGLPIRPQFSDTPTYKVTDVWFEPLDRT</sequence>
<dbReference type="EMBL" id="CP116967">
    <property type="protein sequence ID" value="WNM57041.1"/>
    <property type="molecule type" value="Genomic_DNA"/>
</dbReference>
<feature type="domain" description="ChsH2 rubredoxin-like zinc ribbon" evidence="2">
    <location>
        <begin position="48"/>
        <end position="79"/>
    </location>
</feature>
<feature type="domain" description="ChsH2 C-terminal OB-fold" evidence="1">
    <location>
        <begin position="82"/>
        <end position="146"/>
    </location>
</feature>
<evidence type="ECO:0000313" key="4">
    <source>
        <dbReference type="Proteomes" id="UP001302719"/>
    </source>
</evidence>
<dbReference type="InterPro" id="IPR022002">
    <property type="entry name" value="ChsH2_Znr"/>
</dbReference>
<evidence type="ECO:0000259" key="1">
    <source>
        <dbReference type="Pfam" id="PF01796"/>
    </source>
</evidence>
<dbReference type="SUPFAM" id="SSF50249">
    <property type="entry name" value="Nucleic acid-binding proteins"/>
    <property type="match status" value="1"/>
</dbReference>
<dbReference type="InterPro" id="IPR052513">
    <property type="entry name" value="Thioester_dehydratase-like"/>
</dbReference>
<dbReference type="InterPro" id="IPR002878">
    <property type="entry name" value="ChsH2_C"/>
</dbReference>
<proteinExistence type="predicted"/>
<evidence type="ECO:0000259" key="2">
    <source>
        <dbReference type="Pfam" id="PF12172"/>
    </source>
</evidence>
<accession>A0AA96GG11</accession>
<dbReference type="InterPro" id="IPR012340">
    <property type="entry name" value="NA-bd_OB-fold"/>
</dbReference>
<dbReference type="AlphaFoldDB" id="A0AA96GG11"/>
<dbReference type="Pfam" id="PF12172">
    <property type="entry name" value="zf-ChsH2"/>
    <property type="match status" value="1"/>
</dbReference>
<dbReference type="Pfam" id="PF01796">
    <property type="entry name" value="OB_ChsH2_C"/>
    <property type="match status" value="1"/>
</dbReference>